<keyword evidence="1" id="KW-0812">Transmembrane</keyword>
<accession>A0A927GSW1</accession>
<reference evidence="2" key="1">
    <citation type="submission" date="2020-09" db="EMBL/GenBank/DDBJ databases">
        <title>A novel bacterium of genus Paenibacillus, isolated from South China Sea.</title>
        <authorList>
            <person name="Huang H."/>
            <person name="Mo K."/>
            <person name="Hu Y."/>
        </authorList>
    </citation>
    <scope>NUCLEOTIDE SEQUENCE</scope>
    <source>
        <strain evidence="2">IB182496</strain>
    </source>
</reference>
<evidence type="ECO:0000313" key="3">
    <source>
        <dbReference type="Proteomes" id="UP000621560"/>
    </source>
</evidence>
<dbReference type="AlphaFoldDB" id="A0A927GSW1"/>
<keyword evidence="1" id="KW-0472">Membrane</keyword>
<keyword evidence="3" id="KW-1185">Reference proteome</keyword>
<organism evidence="2 3">
    <name type="scientific">Paenibacillus sabuli</name>
    <dbReference type="NCBI Taxonomy" id="2772509"/>
    <lineage>
        <taxon>Bacteria</taxon>
        <taxon>Bacillati</taxon>
        <taxon>Bacillota</taxon>
        <taxon>Bacilli</taxon>
        <taxon>Bacillales</taxon>
        <taxon>Paenibacillaceae</taxon>
        <taxon>Paenibacillus</taxon>
    </lineage>
</organism>
<dbReference type="EMBL" id="JACXIZ010000024">
    <property type="protein sequence ID" value="MBD2846450.1"/>
    <property type="molecule type" value="Genomic_DNA"/>
</dbReference>
<name>A0A927GSW1_9BACL</name>
<dbReference type="Proteomes" id="UP000621560">
    <property type="component" value="Unassembled WGS sequence"/>
</dbReference>
<proteinExistence type="predicted"/>
<dbReference type="RefSeq" id="WP_190918895.1">
    <property type="nucleotide sequence ID" value="NZ_JACXIZ010000024.1"/>
</dbReference>
<protein>
    <submittedName>
        <fullName evidence="2">Uncharacterized protein</fullName>
    </submittedName>
</protein>
<keyword evidence="1" id="KW-1133">Transmembrane helix</keyword>
<evidence type="ECO:0000256" key="1">
    <source>
        <dbReference type="SAM" id="Phobius"/>
    </source>
</evidence>
<feature type="transmembrane region" description="Helical" evidence="1">
    <location>
        <begin position="6"/>
        <end position="25"/>
    </location>
</feature>
<gene>
    <name evidence="2" type="ORF">IDH44_14710</name>
</gene>
<sequence>MPYVLVQIALVVIVIRSVVALIRLGNQSNRDWLDVLFQASVAVVALHFLL</sequence>
<evidence type="ECO:0000313" key="2">
    <source>
        <dbReference type="EMBL" id="MBD2846450.1"/>
    </source>
</evidence>
<comment type="caution">
    <text evidence="2">The sequence shown here is derived from an EMBL/GenBank/DDBJ whole genome shotgun (WGS) entry which is preliminary data.</text>
</comment>